<keyword evidence="3" id="KW-1185">Reference proteome</keyword>
<gene>
    <name evidence="2" type="ORF">AVEN_226289_1</name>
</gene>
<dbReference type="Proteomes" id="UP000499080">
    <property type="component" value="Unassembled WGS sequence"/>
</dbReference>
<organism evidence="2 3">
    <name type="scientific">Araneus ventricosus</name>
    <name type="common">Orbweaver spider</name>
    <name type="synonym">Epeira ventricosa</name>
    <dbReference type="NCBI Taxonomy" id="182803"/>
    <lineage>
        <taxon>Eukaryota</taxon>
        <taxon>Metazoa</taxon>
        <taxon>Ecdysozoa</taxon>
        <taxon>Arthropoda</taxon>
        <taxon>Chelicerata</taxon>
        <taxon>Arachnida</taxon>
        <taxon>Araneae</taxon>
        <taxon>Araneomorphae</taxon>
        <taxon>Entelegynae</taxon>
        <taxon>Araneoidea</taxon>
        <taxon>Araneidae</taxon>
        <taxon>Araneus</taxon>
    </lineage>
</organism>
<proteinExistence type="predicted"/>
<evidence type="ECO:0000313" key="2">
    <source>
        <dbReference type="EMBL" id="GBM13306.1"/>
    </source>
</evidence>
<protein>
    <submittedName>
        <fullName evidence="2">Uncharacterized protein</fullName>
    </submittedName>
</protein>
<sequence length="86" mass="9709">MWDGPRIFEPRSDDEDDTWVGTSSPSFRTGSLVQVYIVAVFSKTEEEVACKEKVGSQTEEEYIFLWPVATQVDSVYKAARDPITGE</sequence>
<reference evidence="2 3" key="1">
    <citation type="journal article" date="2019" name="Sci. Rep.">
        <title>Orb-weaving spider Araneus ventricosus genome elucidates the spidroin gene catalogue.</title>
        <authorList>
            <person name="Kono N."/>
            <person name="Nakamura H."/>
            <person name="Ohtoshi R."/>
            <person name="Moran D.A.P."/>
            <person name="Shinohara A."/>
            <person name="Yoshida Y."/>
            <person name="Fujiwara M."/>
            <person name="Mori M."/>
            <person name="Tomita M."/>
            <person name="Arakawa K."/>
        </authorList>
    </citation>
    <scope>NUCLEOTIDE SEQUENCE [LARGE SCALE GENOMIC DNA]</scope>
</reference>
<comment type="caution">
    <text evidence="2">The sequence shown here is derived from an EMBL/GenBank/DDBJ whole genome shotgun (WGS) entry which is preliminary data.</text>
</comment>
<name>A0A4Y2DB40_ARAVE</name>
<feature type="region of interest" description="Disordered" evidence="1">
    <location>
        <begin position="1"/>
        <end position="23"/>
    </location>
</feature>
<feature type="compositionally biased region" description="Basic and acidic residues" evidence="1">
    <location>
        <begin position="1"/>
        <end position="11"/>
    </location>
</feature>
<evidence type="ECO:0000256" key="1">
    <source>
        <dbReference type="SAM" id="MobiDB-lite"/>
    </source>
</evidence>
<dbReference type="AlphaFoldDB" id="A0A4Y2DB40"/>
<dbReference type="EMBL" id="BGPR01000325">
    <property type="protein sequence ID" value="GBM13306.1"/>
    <property type="molecule type" value="Genomic_DNA"/>
</dbReference>
<evidence type="ECO:0000313" key="3">
    <source>
        <dbReference type="Proteomes" id="UP000499080"/>
    </source>
</evidence>
<accession>A0A4Y2DB40</accession>